<name>A0A7N9CCQ9_MACFA</name>
<keyword evidence="2" id="KW-1185">Reference proteome</keyword>
<dbReference type="Ensembl" id="ENSMFAT00000089967.1">
    <property type="protein sequence ID" value="ENSMFAP00000046721.1"/>
    <property type="gene ID" value="ENSMFAG00000053792.1"/>
</dbReference>
<protein>
    <submittedName>
        <fullName evidence="1">Uncharacterized protein</fullName>
    </submittedName>
</protein>
<proteinExistence type="predicted"/>
<dbReference type="AlphaFoldDB" id="A0A7N9CCQ9"/>
<accession>A0A7N9CCQ9</accession>
<organism evidence="1 2">
    <name type="scientific">Macaca fascicularis</name>
    <name type="common">Crab-eating macaque</name>
    <name type="synonym">Cynomolgus monkey</name>
    <dbReference type="NCBI Taxonomy" id="9541"/>
    <lineage>
        <taxon>Eukaryota</taxon>
        <taxon>Metazoa</taxon>
        <taxon>Chordata</taxon>
        <taxon>Craniata</taxon>
        <taxon>Vertebrata</taxon>
        <taxon>Euteleostomi</taxon>
        <taxon>Mammalia</taxon>
        <taxon>Eutheria</taxon>
        <taxon>Euarchontoglires</taxon>
        <taxon>Primates</taxon>
        <taxon>Haplorrhini</taxon>
        <taxon>Catarrhini</taxon>
        <taxon>Cercopithecidae</taxon>
        <taxon>Cercopithecinae</taxon>
        <taxon>Macaca</taxon>
    </lineage>
</organism>
<evidence type="ECO:0000313" key="1">
    <source>
        <dbReference type="Ensembl" id="ENSMFAP00000046721.1"/>
    </source>
</evidence>
<sequence length="55" mass="6342">MQPPPPGFKPFPALLFPHYLQWESKVSNSSCSPTHFLPVYFFSFSRGLLISDNKR</sequence>
<evidence type="ECO:0000313" key="2">
    <source>
        <dbReference type="Proteomes" id="UP000233100"/>
    </source>
</evidence>
<reference evidence="1" key="2">
    <citation type="submission" date="2025-08" db="UniProtKB">
        <authorList>
            <consortium name="Ensembl"/>
        </authorList>
    </citation>
    <scope>IDENTIFICATION</scope>
</reference>
<reference evidence="1" key="3">
    <citation type="submission" date="2025-09" db="UniProtKB">
        <authorList>
            <consortium name="Ensembl"/>
        </authorList>
    </citation>
    <scope>IDENTIFICATION</scope>
</reference>
<reference evidence="1 2" key="1">
    <citation type="submission" date="2013-03" db="EMBL/GenBank/DDBJ databases">
        <authorList>
            <person name="Warren W."/>
            <person name="Wilson R.K."/>
        </authorList>
    </citation>
    <scope>NUCLEOTIDE SEQUENCE</scope>
</reference>
<dbReference type="Proteomes" id="UP000233100">
    <property type="component" value="Chromosome 4"/>
</dbReference>